<name>A0A4U0SKD1_9ACTN</name>
<dbReference type="Proteomes" id="UP000305778">
    <property type="component" value="Unassembled WGS sequence"/>
</dbReference>
<proteinExistence type="predicted"/>
<dbReference type="EMBL" id="SUMC01000022">
    <property type="protein sequence ID" value="TKA09448.1"/>
    <property type="molecule type" value="Genomic_DNA"/>
</dbReference>
<evidence type="ECO:0000256" key="3">
    <source>
        <dbReference type="SAM" id="MobiDB-lite"/>
    </source>
</evidence>
<dbReference type="OrthoDB" id="4367319at2"/>
<evidence type="ECO:0000313" key="6">
    <source>
        <dbReference type="EMBL" id="TKA09448.1"/>
    </source>
</evidence>
<keyword evidence="1" id="KW-0238">DNA-binding</keyword>
<keyword evidence="2" id="KW-0233">DNA recombination</keyword>
<dbReference type="GO" id="GO:0003677">
    <property type="term" value="F:DNA binding"/>
    <property type="evidence" value="ECO:0007669"/>
    <property type="project" value="UniProtKB-KW"/>
</dbReference>
<feature type="domain" description="Recombinase zinc beta ribbon" evidence="5">
    <location>
        <begin position="114"/>
        <end position="169"/>
    </location>
</feature>
<evidence type="ECO:0000313" key="7">
    <source>
        <dbReference type="Proteomes" id="UP000305778"/>
    </source>
</evidence>
<accession>A0A4U0SKD1</accession>
<dbReference type="InterPro" id="IPR050639">
    <property type="entry name" value="SSR_resolvase"/>
</dbReference>
<dbReference type="Pfam" id="PF13408">
    <property type="entry name" value="Zn_ribbon_recom"/>
    <property type="match status" value="1"/>
</dbReference>
<dbReference type="InterPro" id="IPR011109">
    <property type="entry name" value="DNA_bind_recombinase_dom"/>
</dbReference>
<keyword evidence="7" id="KW-1185">Reference proteome</keyword>
<dbReference type="Pfam" id="PF07508">
    <property type="entry name" value="Recombinase"/>
    <property type="match status" value="1"/>
</dbReference>
<dbReference type="InterPro" id="IPR025827">
    <property type="entry name" value="Zn_ribbon_recom_dom"/>
</dbReference>
<dbReference type="PANTHER" id="PTHR30461:SF2">
    <property type="entry name" value="SERINE RECOMBINASE PINE-RELATED"/>
    <property type="match status" value="1"/>
</dbReference>
<dbReference type="InterPro" id="IPR038109">
    <property type="entry name" value="DNA_bind_recomb_sf"/>
</dbReference>
<evidence type="ECO:0000259" key="5">
    <source>
        <dbReference type="Pfam" id="PF13408"/>
    </source>
</evidence>
<protein>
    <recommendedName>
        <fullName evidence="8">Recombinase zinc beta ribbon domain-containing protein</fullName>
    </recommendedName>
</protein>
<sequence>MTRILRDHSMNSVCLDFEKRDILAPSDYRRAQRGKPARNKRAQWCPETIRNILTSPTVRGHMSHDGETVHGDDGMPVRVGPALVNDSEWARLQSVMEKKTRTRTEGAAPLLDVAWCDCGAKYHLWQVTQKLKSGPKRYRYYRCERSNKKQCDAAAIKADYLEALVSAYVCWPTILGELEVERKVLIPGEDHTAELAQVRDAVQRLTNEKDAADDWDDEDERAYLSRMAKLRERRRRLAALPQRADEWRMVGTGETYAQLWERSDWPERRRLLIDGVFTVVAYRPKSGQGGASSQGETQILMAPGPERLQGREIPRLPPTLGA</sequence>
<feature type="domain" description="Recombinase" evidence="4">
    <location>
        <begin position="4"/>
        <end position="98"/>
    </location>
</feature>
<gene>
    <name evidence="6" type="ORF">FCI23_22955</name>
</gene>
<comment type="caution">
    <text evidence="6">The sequence shown here is derived from an EMBL/GenBank/DDBJ whole genome shotgun (WGS) entry which is preliminary data.</text>
</comment>
<dbReference type="PANTHER" id="PTHR30461">
    <property type="entry name" value="DNA-INVERTASE FROM LAMBDOID PROPHAGE"/>
    <property type="match status" value="1"/>
</dbReference>
<dbReference type="GO" id="GO:0000150">
    <property type="term" value="F:DNA strand exchange activity"/>
    <property type="evidence" value="ECO:0007669"/>
    <property type="project" value="InterPro"/>
</dbReference>
<evidence type="ECO:0000259" key="4">
    <source>
        <dbReference type="Pfam" id="PF07508"/>
    </source>
</evidence>
<dbReference type="AlphaFoldDB" id="A0A4U0SKD1"/>
<evidence type="ECO:0000256" key="2">
    <source>
        <dbReference type="ARBA" id="ARBA00023172"/>
    </source>
</evidence>
<evidence type="ECO:0000256" key="1">
    <source>
        <dbReference type="ARBA" id="ARBA00023125"/>
    </source>
</evidence>
<organism evidence="6 7">
    <name type="scientific">Actinacidiphila oryziradicis</name>
    <dbReference type="NCBI Taxonomy" id="2571141"/>
    <lineage>
        <taxon>Bacteria</taxon>
        <taxon>Bacillati</taxon>
        <taxon>Actinomycetota</taxon>
        <taxon>Actinomycetes</taxon>
        <taxon>Kitasatosporales</taxon>
        <taxon>Streptomycetaceae</taxon>
        <taxon>Actinacidiphila</taxon>
    </lineage>
</organism>
<dbReference type="Gene3D" id="3.90.1750.20">
    <property type="entry name" value="Putative Large Serine Recombinase, Chain B, Domain 2"/>
    <property type="match status" value="1"/>
</dbReference>
<reference evidence="6 7" key="1">
    <citation type="submission" date="2019-04" db="EMBL/GenBank/DDBJ databases">
        <title>Streptomyces oryziradicis sp. nov., a novel actinomycete isolated from rhizosphere soil of rice (Oryza sativa L.).</title>
        <authorList>
            <person name="Li C."/>
        </authorList>
    </citation>
    <scope>NUCLEOTIDE SEQUENCE [LARGE SCALE GENOMIC DNA]</scope>
    <source>
        <strain evidence="6 7">NEAU-C40</strain>
    </source>
</reference>
<evidence type="ECO:0008006" key="8">
    <source>
        <dbReference type="Google" id="ProtNLM"/>
    </source>
</evidence>
<feature type="region of interest" description="Disordered" evidence="3">
    <location>
        <begin position="285"/>
        <end position="322"/>
    </location>
</feature>